<feature type="region of interest" description="Disordered" evidence="4">
    <location>
        <begin position="143"/>
        <end position="224"/>
    </location>
</feature>
<gene>
    <name evidence="6" type="ORF">CVT24_013012</name>
</gene>
<dbReference type="OrthoDB" id="6247875at2759"/>
<feature type="compositionally biased region" description="Low complexity" evidence="4">
    <location>
        <begin position="35"/>
        <end position="48"/>
    </location>
</feature>
<keyword evidence="3" id="KW-0539">Nucleus</keyword>
<evidence type="ECO:0000313" key="6">
    <source>
        <dbReference type="EMBL" id="PPQ70317.1"/>
    </source>
</evidence>
<dbReference type="InParanoid" id="A0A409VVP6"/>
<dbReference type="Proteomes" id="UP000284842">
    <property type="component" value="Unassembled WGS sequence"/>
</dbReference>
<dbReference type="PANTHER" id="PTHR10270">
    <property type="entry name" value="SOX TRANSCRIPTION FACTOR"/>
    <property type="match status" value="1"/>
</dbReference>
<feature type="DNA-binding region" description="HMG box" evidence="3">
    <location>
        <begin position="66"/>
        <end position="141"/>
    </location>
</feature>
<dbReference type="STRING" id="181874.A0A409VVP6"/>
<dbReference type="InterPro" id="IPR036910">
    <property type="entry name" value="HMG_box_dom_sf"/>
</dbReference>
<evidence type="ECO:0000256" key="4">
    <source>
        <dbReference type="SAM" id="MobiDB-lite"/>
    </source>
</evidence>
<dbReference type="Gene3D" id="1.10.30.10">
    <property type="entry name" value="High mobility group box domain"/>
    <property type="match status" value="1"/>
</dbReference>
<accession>A0A409VVP6</accession>
<feature type="compositionally biased region" description="Polar residues" evidence="4">
    <location>
        <begin position="12"/>
        <end position="25"/>
    </location>
</feature>
<dbReference type="GO" id="GO:0000978">
    <property type="term" value="F:RNA polymerase II cis-regulatory region sequence-specific DNA binding"/>
    <property type="evidence" value="ECO:0007669"/>
    <property type="project" value="TreeGrafter"/>
</dbReference>
<feature type="compositionally biased region" description="Basic and acidic residues" evidence="4">
    <location>
        <begin position="116"/>
        <end position="128"/>
    </location>
</feature>
<evidence type="ECO:0000256" key="3">
    <source>
        <dbReference type="PROSITE-ProRule" id="PRU00267"/>
    </source>
</evidence>
<dbReference type="InterPro" id="IPR009071">
    <property type="entry name" value="HMG_box_dom"/>
</dbReference>
<name>A0A409VVP6_9AGAR</name>
<evidence type="ECO:0000256" key="1">
    <source>
        <dbReference type="ARBA" id="ARBA00023125"/>
    </source>
</evidence>
<evidence type="ECO:0000259" key="5">
    <source>
        <dbReference type="PROSITE" id="PS50118"/>
    </source>
</evidence>
<dbReference type="Pfam" id="PF00505">
    <property type="entry name" value="HMG_box"/>
    <property type="match status" value="1"/>
</dbReference>
<feature type="region of interest" description="Disordered" evidence="4">
    <location>
        <begin position="1"/>
        <end position="70"/>
    </location>
</feature>
<dbReference type="FunCoup" id="A0A409VVP6">
    <property type="interactions" value="7"/>
</dbReference>
<dbReference type="PROSITE" id="PS50118">
    <property type="entry name" value="HMG_BOX_2"/>
    <property type="match status" value="1"/>
</dbReference>
<keyword evidence="7" id="KW-1185">Reference proteome</keyword>
<proteinExistence type="predicted"/>
<evidence type="ECO:0000256" key="2">
    <source>
        <dbReference type="ARBA" id="ARBA00023163"/>
    </source>
</evidence>
<dbReference type="PANTHER" id="PTHR10270:SF161">
    <property type="entry name" value="SEX-DETERMINING REGION Y PROTEIN"/>
    <property type="match status" value="1"/>
</dbReference>
<evidence type="ECO:0000313" key="7">
    <source>
        <dbReference type="Proteomes" id="UP000284842"/>
    </source>
</evidence>
<sequence>MPATRNIRSGRVMSSATPPSPSSRLSMMIEQPHDIIFSPISPEESSPEPCRPTKRRSAGRKSADHIRRPRNAFIIFRSHLYRQLREEHAKLPGDRQQNQQNELSKMAAKAWGSMSKEQREPFKQVAEREKAAHKLMYPNYVYAPGGKAGNGKSKPTKKTTQQSRRRKDTPVSSPSSSPSPPPHSSQPTPHLVFPFSHPPRRAAAQRASEKISQMDIPSPSHSSHCSVEDLVARVPDDDCFVSTSDIPPLDLNATEPANDELQYPDIENYLSFVEQGNMHFNIDGTFANAASLGAPYYDLKSHYSFISEPTMPNSLLPVYIDVDGGLDVGSYELDPNVFDASAIIPSPYPLLSCNYQEGQAHLSQVYSNDQLDMNQFLNWDMCP</sequence>
<feature type="region of interest" description="Disordered" evidence="4">
    <location>
        <begin position="91"/>
        <end position="128"/>
    </location>
</feature>
<feature type="domain" description="HMG box" evidence="5">
    <location>
        <begin position="66"/>
        <end position="141"/>
    </location>
</feature>
<keyword evidence="1 3" id="KW-0238">DNA-binding</keyword>
<dbReference type="CDD" id="cd01389">
    <property type="entry name" value="HMG-box_ROX1-like"/>
    <property type="match status" value="1"/>
</dbReference>
<dbReference type="GO" id="GO:0001228">
    <property type="term" value="F:DNA-binding transcription activator activity, RNA polymerase II-specific"/>
    <property type="evidence" value="ECO:0007669"/>
    <property type="project" value="TreeGrafter"/>
</dbReference>
<keyword evidence="2" id="KW-0804">Transcription</keyword>
<dbReference type="InterPro" id="IPR050140">
    <property type="entry name" value="SRY-related_HMG-box_TF-like"/>
</dbReference>
<dbReference type="AlphaFoldDB" id="A0A409VVP6"/>
<organism evidence="6 7">
    <name type="scientific">Panaeolus cyanescens</name>
    <dbReference type="NCBI Taxonomy" id="181874"/>
    <lineage>
        <taxon>Eukaryota</taxon>
        <taxon>Fungi</taxon>
        <taxon>Dikarya</taxon>
        <taxon>Basidiomycota</taxon>
        <taxon>Agaricomycotina</taxon>
        <taxon>Agaricomycetes</taxon>
        <taxon>Agaricomycetidae</taxon>
        <taxon>Agaricales</taxon>
        <taxon>Agaricineae</taxon>
        <taxon>Galeropsidaceae</taxon>
        <taxon>Panaeolus</taxon>
    </lineage>
</organism>
<dbReference type="EMBL" id="NHTK01005958">
    <property type="protein sequence ID" value="PPQ70317.1"/>
    <property type="molecule type" value="Genomic_DNA"/>
</dbReference>
<reference evidence="6 7" key="1">
    <citation type="journal article" date="2018" name="Evol. Lett.">
        <title>Horizontal gene cluster transfer increased hallucinogenic mushroom diversity.</title>
        <authorList>
            <person name="Reynolds H.T."/>
            <person name="Vijayakumar V."/>
            <person name="Gluck-Thaler E."/>
            <person name="Korotkin H.B."/>
            <person name="Matheny P.B."/>
            <person name="Slot J.C."/>
        </authorList>
    </citation>
    <scope>NUCLEOTIDE SEQUENCE [LARGE SCALE GENOMIC DNA]</scope>
    <source>
        <strain evidence="6 7">2629</strain>
    </source>
</reference>
<dbReference type="GO" id="GO:0030154">
    <property type="term" value="P:cell differentiation"/>
    <property type="evidence" value="ECO:0007669"/>
    <property type="project" value="TreeGrafter"/>
</dbReference>
<dbReference type="SUPFAM" id="SSF47095">
    <property type="entry name" value="HMG-box"/>
    <property type="match status" value="1"/>
</dbReference>
<protein>
    <recommendedName>
        <fullName evidence="5">HMG box domain-containing protein</fullName>
    </recommendedName>
</protein>
<dbReference type="SMART" id="SM00398">
    <property type="entry name" value="HMG"/>
    <property type="match status" value="1"/>
</dbReference>
<dbReference type="GO" id="GO:0005634">
    <property type="term" value="C:nucleus"/>
    <property type="evidence" value="ECO:0007669"/>
    <property type="project" value="UniProtKB-UniRule"/>
</dbReference>
<comment type="caution">
    <text evidence="6">The sequence shown here is derived from an EMBL/GenBank/DDBJ whole genome shotgun (WGS) entry which is preliminary data.</text>
</comment>